<accession>A0A7S1RFE8</accession>
<feature type="region of interest" description="Disordered" evidence="1">
    <location>
        <begin position="1"/>
        <end position="195"/>
    </location>
</feature>
<feature type="compositionally biased region" description="Polar residues" evidence="1">
    <location>
        <begin position="44"/>
        <end position="57"/>
    </location>
</feature>
<organism evidence="2">
    <name type="scientific">Alexandrium catenella</name>
    <name type="common">Red tide dinoflagellate</name>
    <name type="synonym">Gonyaulax catenella</name>
    <dbReference type="NCBI Taxonomy" id="2925"/>
    <lineage>
        <taxon>Eukaryota</taxon>
        <taxon>Sar</taxon>
        <taxon>Alveolata</taxon>
        <taxon>Dinophyceae</taxon>
        <taxon>Gonyaulacales</taxon>
        <taxon>Pyrocystaceae</taxon>
        <taxon>Alexandrium</taxon>
    </lineage>
</organism>
<evidence type="ECO:0000256" key="1">
    <source>
        <dbReference type="SAM" id="MobiDB-lite"/>
    </source>
</evidence>
<dbReference type="InterPro" id="IPR051291">
    <property type="entry name" value="CIMAP"/>
</dbReference>
<feature type="compositionally biased region" description="Basic and acidic residues" evidence="1">
    <location>
        <begin position="143"/>
        <end position="152"/>
    </location>
</feature>
<feature type="compositionally biased region" description="Low complexity" evidence="1">
    <location>
        <begin position="70"/>
        <end position="138"/>
    </location>
</feature>
<feature type="region of interest" description="Disordered" evidence="1">
    <location>
        <begin position="316"/>
        <end position="365"/>
    </location>
</feature>
<feature type="region of interest" description="Disordered" evidence="1">
    <location>
        <begin position="427"/>
        <end position="446"/>
    </location>
</feature>
<dbReference type="PANTHER" id="PTHR21580">
    <property type="entry name" value="SHIPPO-1-RELATED"/>
    <property type="match status" value="1"/>
</dbReference>
<dbReference type="PANTHER" id="PTHR21580:SF28">
    <property type="entry name" value="BOREALIN N-TERMINAL DOMAIN-CONTAINING PROTEIN-RELATED"/>
    <property type="match status" value="1"/>
</dbReference>
<proteinExistence type="predicted"/>
<evidence type="ECO:0000313" key="2">
    <source>
        <dbReference type="EMBL" id="CAD9164791.1"/>
    </source>
</evidence>
<feature type="region of interest" description="Disordered" evidence="1">
    <location>
        <begin position="379"/>
        <end position="420"/>
    </location>
</feature>
<name>A0A7S1RFE8_ALECA</name>
<feature type="compositionally biased region" description="Polar residues" evidence="1">
    <location>
        <begin position="26"/>
        <end position="35"/>
    </location>
</feature>
<feature type="compositionally biased region" description="Polar residues" evidence="1">
    <location>
        <begin position="401"/>
        <end position="410"/>
    </location>
</feature>
<reference evidence="2" key="1">
    <citation type="submission" date="2021-01" db="EMBL/GenBank/DDBJ databases">
        <authorList>
            <person name="Corre E."/>
            <person name="Pelletier E."/>
            <person name="Niang G."/>
            <person name="Scheremetjew M."/>
            <person name="Finn R."/>
            <person name="Kale V."/>
            <person name="Holt S."/>
            <person name="Cochrane G."/>
            <person name="Meng A."/>
            <person name="Brown T."/>
            <person name="Cohen L."/>
        </authorList>
    </citation>
    <scope>NUCLEOTIDE SEQUENCE</scope>
    <source>
        <strain evidence="2">OF101</strain>
    </source>
</reference>
<feature type="compositionally biased region" description="Acidic residues" evidence="1">
    <location>
        <begin position="153"/>
        <end position="163"/>
    </location>
</feature>
<protein>
    <submittedName>
        <fullName evidence="2">Uncharacterized protein</fullName>
    </submittedName>
</protein>
<feature type="compositionally biased region" description="Polar residues" evidence="1">
    <location>
        <begin position="436"/>
        <end position="446"/>
    </location>
</feature>
<sequence>MSGDDPSGNKDESPSAVYDDDGFETSPVTSPNSTLKRPVEPDSSVLSPASRGSSSAPDDSPTRDTAADSPVASTPAAQPAAAAPATAAAAEPTAAVPASASAAPAAEPATAPAPAAEPAPAAAVAEPMPAPVASAAAAAPPPEIREAVHDEVPEIPDDGDALDEGDHHPSSPAAGSEKSLSRTSPKSKSMSALGSYSDLKKKTSFANVATEGVKKDGTYMIHFSNFKTGPKFSMGTRTPSGFMRSSDAPAPGSYTLMNEDKSKYTAQPRFSFGGCARFGLGQSPTKKAPGPGAYNPKDPTLNMEVKVGFGSSNRKGLVSSHNPGPGAYEARPGGSSPMFTAGGRHPTNINRSRSQPGPGAYTPNSGQVFNATPKCGFGTSTRTDHAARSRNSTMPGPGTYEMQNFRSTGSDAPKYSATSRRRVHDLDSYVTPGPGSYNSHVTSFGY</sequence>
<gene>
    <name evidence="2" type="ORF">ACAT0790_LOCUS41557</name>
</gene>
<dbReference type="AlphaFoldDB" id="A0A7S1RFE8"/>
<dbReference type="InterPro" id="IPR010736">
    <property type="entry name" value="SHIPPO-rpt"/>
</dbReference>
<dbReference type="EMBL" id="HBGE01069326">
    <property type="protein sequence ID" value="CAD9164791.1"/>
    <property type="molecule type" value="Transcribed_RNA"/>
</dbReference>
<dbReference type="Pfam" id="PF07004">
    <property type="entry name" value="SHIPPO-rpt"/>
    <property type="match status" value="7"/>
</dbReference>
<feature type="compositionally biased region" description="Polar residues" evidence="1">
    <location>
        <begin position="181"/>
        <end position="194"/>
    </location>
</feature>